<proteinExistence type="predicted"/>
<dbReference type="RefSeq" id="WP_071879128.1">
    <property type="nucleotide sequence ID" value="NZ_JXLC01000032.1"/>
</dbReference>
<dbReference type="SUPFAM" id="SSF81901">
    <property type="entry name" value="HCP-like"/>
    <property type="match status" value="1"/>
</dbReference>
<keyword evidence="1" id="KW-0802">TPR repeat</keyword>
<dbReference type="Gene3D" id="1.25.40.10">
    <property type="entry name" value="Tetratricopeptide repeat domain"/>
    <property type="match status" value="2"/>
</dbReference>
<dbReference type="PANTHER" id="PTHR12558">
    <property type="entry name" value="CELL DIVISION CYCLE 16,23,27"/>
    <property type="match status" value="1"/>
</dbReference>
<dbReference type="EMBL" id="JXLC01000032">
    <property type="protein sequence ID" value="OJG86537.1"/>
    <property type="molecule type" value="Genomic_DNA"/>
</dbReference>
<evidence type="ECO:0000256" key="1">
    <source>
        <dbReference type="PROSITE-ProRule" id="PRU00339"/>
    </source>
</evidence>
<gene>
    <name evidence="2" type="ORF">ATZ33_04255</name>
    <name evidence="3" type="ORF">RV15_GL002396</name>
</gene>
<dbReference type="PANTHER" id="PTHR12558:SF13">
    <property type="entry name" value="CELL DIVISION CYCLE PROTEIN 27 HOMOLOG"/>
    <property type="match status" value="1"/>
</dbReference>
<dbReference type="Proteomes" id="UP000065511">
    <property type="component" value="Chromosome"/>
</dbReference>
<name>A0A0S3K8L9_9ENTE</name>
<keyword evidence="4" id="KW-1185">Reference proteome</keyword>
<reference evidence="3 5" key="1">
    <citation type="submission" date="2014-12" db="EMBL/GenBank/DDBJ databases">
        <title>Draft genome sequences of 29 type strains of Enterococci.</title>
        <authorList>
            <person name="Zhong Z."/>
            <person name="Sun Z."/>
            <person name="Liu W."/>
            <person name="Zhang W."/>
            <person name="Zhang H."/>
        </authorList>
    </citation>
    <scope>NUCLEOTIDE SEQUENCE [LARGE SCALE GENOMIC DNA]</scope>
    <source>
        <strain evidence="3 5">DSM 22801</strain>
    </source>
</reference>
<sequence>MTTYSEKMLQALHEEDLAQAQLMLAEAIRKDDDDTLADLGEELLSLGFLEEAKLVFDHLLTVFPDADGLNIPLAEIAIENNLIDDAFVYLEKVGKDSDSYVQSLLVTADLYQVIGIPEVSEAKLKEAQRLMPDEPLILFALGELYFSNGQFQEASAAYHELLEEQVTEISSTSINERLGSSYSMSGDFEEAIPFLEKALDEGQTDDRLFQLAFTYLQLHENQKAIALLQQLRALNPHYQSVYLSLGEALQEEEQLEEARTVLAQGIKENPFQVDLYQLASENAYRLHDIEQAEALLKQALELGEKTDETRLTLSNLYLNENRFDEVIEVVQKMEEQGHPYGEWNLAHAYNELEEFDLAKVHYEQAYQELSHEPEFLKEYAVFLREEGQLEKAKELLQHYLQHEPGDNEAQSLLDDIEER</sequence>
<evidence type="ECO:0000313" key="4">
    <source>
        <dbReference type="Proteomes" id="UP000065511"/>
    </source>
</evidence>
<evidence type="ECO:0000313" key="3">
    <source>
        <dbReference type="EMBL" id="OJG86537.1"/>
    </source>
</evidence>
<evidence type="ECO:0000313" key="2">
    <source>
        <dbReference type="EMBL" id="ALS00611.1"/>
    </source>
</evidence>
<feature type="repeat" description="TPR" evidence="1">
    <location>
        <begin position="135"/>
        <end position="168"/>
    </location>
</feature>
<feature type="repeat" description="TPR" evidence="1">
    <location>
        <begin position="172"/>
        <end position="205"/>
    </location>
</feature>
<organism evidence="3 5">
    <name type="scientific">Enterococcus silesiacus</name>
    <dbReference type="NCBI Taxonomy" id="332949"/>
    <lineage>
        <taxon>Bacteria</taxon>
        <taxon>Bacillati</taxon>
        <taxon>Bacillota</taxon>
        <taxon>Bacilli</taxon>
        <taxon>Lactobacillales</taxon>
        <taxon>Enterococcaceae</taxon>
        <taxon>Enterococcus</taxon>
    </lineage>
</organism>
<dbReference type="EMBL" id="CP013614">
    <property type="protein sequence ID" value="ALS00611.1"/>
    <property type="molecule type" value="Genomic_DNA"/>
</dbReference>
<dbReference type="SUPFAM" id="SSF48452">
    <property type="entry name" value="TPR-like"/>
    <property type="match status" value="2"/>
</dbReference>
<dbReference type="Pfam" id="PF13432">
    <property type="entry name" value="TPR_16"/>
    <property type="match status" value="1"/>
</dbReference>
<dbReference type="Proteomes" id="UP000183039">
    <property type="component" value="Unassembled WGS sequence"/>
</dbReference>
<dbReference type="InterPro" id="IPR011990">
    <property type="entry name" value="TPR-like_helical_dom_sf"/>
</dbReference>
<dbReference type="Pfam" id="PF14559">
    <property type="entry name" value="TPR_19"/>
    <property type="match status" value="3"/>
</dbReference>
<dbReference type="SMART" id="SM00028">
    <property type="entry name" value="TPR"/>
    <property type="match status" value="7"/>
</dbReference>
<reference evidence="2 4" key="2">
    <citation type="submission" date="2015-12" db="EMBL/GenBank/DDBJ databases">
        <authorList>
            <person name="Lauer A."/>
            <person name="Humrighouse B."/>
            <person name="Loparev V."/>
            <person name="Shewmaker P.L."/>
            <person name="Whitney A.M."/>
            <person name="McLaughlin R.W."/>
        </authorList>
    </citation>
    <scope>NUCLEOTIDE SEQUENCE [LARGE SCALE GENOMIC DNA]</scope>
    <source>
        <strain evidence="2 4">LMG 23085</strain>
    </source>
</reference>
<dbReference type="InterPro" id="IPR019734">
    <property type="entry name" value="TPR_rpt"/>
</dbReference>
<dbReference type="KEGG" id="ess:ATZ33_04255"/>
<accession>A0A0S3K8L9</accession>
<protein>
    <submittedName>
        <fullName evidence="3">TPR domain-containing protein</fullName>
    </submittedName>
</protein>
<dbReference type="AlphaFoldDB" id="A0A0S3K8L9"/>
<evidence type="ECO:0000313" key="5">
    <source>
        <dbReference type="Proteomes" id="UP000183039"/>
    </source>
</evidence>
<dbReference type="PROSITE" id="PS50005">
    <property type="entry name" value="TPR"/>
    <property type="match status" value="2"/>
</dbReference>